<sequence>MDSPQKGGQQARRAAMLCQNKRFGLYLDQRRRQVQALEFRQLPDGTHTQEDCEDWLRAACGVKSRAELDHNDEARAMLDRIMADYSKWERQQRLHDRIVGGAV</sequence>
<evidence type="ECO:0000313" key="1">
    <source>
        <dbReference type="EMBL" id="BCB06774.1"/>
    </source>
</evidence>
<dbReference type="AlphaFoldDB" id="A0A6F8U0P6"/>
<organism evidence="1 2">
    <name type="scientific">Halomonas hydrothermalis</name>
    <dbReference type="NCBI Taxonomy" id="115561"/>
    <lineage>
        <taxon>Bacteria</taxon>
        <taxon>Pseudomonadati</taxon>
        <taxon>Pseudomonadota</taxon>
        <taxon>Gammaproteobacteria</taxon>
        <taxon>Oceanospirillales</taxon>
        <taxon>Halomonadaceae</taxon>
        <taxon>Halomonas</taxon>
    </lineage>
</organism>
<dbReference type="RefSeq" id="WP_172419982.1">
    <property type="nucleotide sequence ID" value="NZ_AP022843.1"/>
</dbReference>
<evidence type="ECO:0000313" key="2">
    <source>
        <dbReference type="Proteomes" id="UP000502259"/>
    </source>
</evidence>
<reference evidence="1 2" key="1">
    <citation type="submission" date="2020-03" db="EMBL/GenBank/DDBJ databases">
        <title>Complete Genome Sequence of Halomonas hydrothermalis Strain Slthf2, Halophilic Bacterium Isolated from Deep-Sea Hydrothermal-Vent Environments.</title>
        <authorList>
            <person name="Takeyama N."/>
            <person name="Huang M."/>
            <person name="Sato K."/>
            <person name="Galipon J."/>
            <person name="Arakawa K."/>
        </authorList>
    </citation>
    <scope>NUCLEOTIDE SEQUENCE [LARGE SCALE GENOMIC DNA]</scope>
    <source>
        <strain evidence="1 2">Slthf2</strain>
    </source>
</reference>
<name>A0A6F8U0P6_9GAMM</name>
<dbReference type="Proteomes" id="UP000502259">
    <property type="component" value="Chromosome"/>
</dbReference>
<accession>A0A6F8U0P6</accession>
<protein>
    <submittedName>
        <fullName evidence="1">Uncharacterized protein</fullName>
    </submittedName>
</protein>
<proteinExistence type="predicted"/>
<gene>
    <name evidence="1" type="ORF">HHSLTHF2_06640</name>
</gene>
<keyword evidence="2" id="KW-1185">Reference proteome</keyword>
<dbReference type="EMBL" id="AP022843">
    <property type="protein sequence ID" value="BCB06774.1"/>
    <property type="molecule type" value="Genomic_DNA"/>
</dbReference>